<feature type="binding site" evidence="5">
    <location>
        <position position="185"/>
    </location>
    <ligand>
        <name>biotin</name>
        <dbReference type="ChEBI" id="CHEBI:57586"/>
    </ligand>
</feature>
<keyword evidence="8" id="KW-1185">Reference proteome</keyword>
<keyword evidence="5" id="KW-0804">Transcription</keyword>
<dbReference type="GO" id="GO:0016740">
    <property type="term" value="F:transferase activity"/>
    <property type="evidence" value="ECO:0007669"/>
    <property type="project" value="UniProtKB-ARBA"/>
</dbReference>
<dbReference type="SUPFAM" id="SSF50037">
    <property type="entry name" value="C-terminal domain of transcriptional repressors"/>
    <property type="match status" value="1"/>
</dbReference>
<evidence type="ECO:0000313" key="7">
    <source>
        <dbReference type="EMBL" id="QEK11107.1"/>
    </source>
</evidence>
<gene>
    <name evidence="5" type="primary">birA</name>
    <name evidence="7" type="ORF">FQB35_01290</name>
</gene>
<dbReference type="SUPFAM" id="SSF46785">
    <property type="entry name" value="Winged helix' DNA-binding domain"/>
    <property type="match status" value="1"/>
</dbReference>
<sequence length="329" mass="36622">MKRKVLEALKKNKDIFISGEELSRKIGVTRTAVWKHIKQLKEEGYEIESISRKGYRLLKEPDTLDPNALIIEIGSNFIGKHIYHFDSVDSTNTIAKKMAAEGAFDGTVIIAEEQIGGRGRLGRSWISPKGTGIWMSIVLRPNIEPTEAAKITQITAAAVANAIRKATGCEVGIKWPNDIIIHNKKVCGILTEMGAELNSVNYIIVGIGINVNVDIKEFPEEVKKIATSIRACVGKEISRKDIVKEILLEFQKLYLDFIENKNIKKSIDICKKYSVTLGKQVKIKNRDKEIIAEAIDLTEDGQLLIKNESGEMQTVISGEVSVRGITDYV</sequence>
<dbReference type="InterPro" id="IPR013196">
    <property type="entry name" value="HTH_11"/>
</dbReference>
<dbReference type="GO" id="GO:0003677">
    <property type="term" value="F:DNA binding"/>
    <property type="evidence" value="ECO:0007669"/>
    <property type="project" value="UniProtKB-UniRule"/>
</dbReference>
<dbReference type="OrthoDB" id="9807064at2"/>
<keyword evidence="2 5" id="KW-0547">Nucleotide-binding</keyword>
<feature type="binding site" evidence="5">
    <location>
        <begin position="118"/>
        <end position="120"/>
    </location>
    <ligand>
        <name>biotin</name>
        <dbReference type="ChEBI" id="CHEBI:57586"/>
    </ligand>
</feature>
<dbReference type="HAMAP" id="MF_00978">
    <property type="entry name" value="Bifunct_BirA"/>
    <property type="match status" value="1"/>
</dbReference>
<evidence type="ECO:0000256" key="4">
    <source>
        <dbReference type="ARBA" id="ARBA00023267"/>
    </source>
</evidence>
<dbReference type="AlphaFoldDB" id="A0A5C0SAY6"/>
<dbReference type="InterPro" id="IPR008988">
    <property type="entry name" value="Transcriptional_repressor_C"/>
</dbReference>
<dbReference type="SUPFAM" id="SSF55681">
    <property type="entry name" value="Class II aaRS and biotin synthetases"/>
    <property type="match status" value="1"/>
</dbReference>
<dbReference type="Proteomes" id="UP000324646">
    <property type="component" value="Chromosome"/>
</dbReference>
<comment type="similarity">
    <text evidence="5">Belongs to the biotin--protein ligase family.</text>
</comment>
<feature type="DNA-binding region" description="H-T-H motif" evidence="5">
    <location>
        <begin position="19"/>
        <end position="38"/>
    </location>
</feature>
<dbReference type="InterPro" id="IPR036388">
    <property type="entry name" value="WH-like_DNA-bd_sf"/>
</dbReference>
<dbReference type="InterPro" id="IPR036390">
    <property type="entry name" value="WH_DNA-bd_sf"/>
</dbReference>
<dbReference type="PROSITE" id="PS51733">
    <property type="entry name" value="BPL_LPL_CATALYTIC"/>
    <property type="match status" value="1"/>
</dbReference>
<evidence type="ECO:0000313" key="8">
    <source>
        <dbReference type="Proteomes" id="UP000324646"/>
    </source>
</evidence>
<feature type="domain" description="BPL/LPL catalytic" evidence="6">
    <location>
        <begin position="62"/>
        <end position="258"/>
    </location>
</feature>
<protein>
    <recommendedName>
        <fullName evidence="5">Bifunctional ligase/repressor BirA</fullName>
    </recommendedName>
    <alternativeName>
        <fullName evidence="5">Biotin--[acetyl-CoA-carboxylase] ligase</fullName>
        <ecNumber evidence="5">6.3.4.15</ecNumber>
    </alternativeName>
    <alternativeName>
        <fullName evidence="5">Biotin--protein ligase</fullName>
    </alternativeName>
    <alternativeName>
        <fullName evidence="5">Biotin-[acetyl-CoA carboxylase] synthetase</fullName>
    </alternativeName>
</protein>
<dbReference type="CDD" id="cd00090">
    <property type="entry name" value="HTH_ARSR"/>
    <property type="match status" value="1"/>
</dbReference>
<accession>A0A5C0SAY6</accession>
<dbReference type="InterPro" id="IPR011991">
    <property type="entry name" value="ArsR-like_HTH"/>
</dbReference>
<evidence type="ECO:0000256" key="2">
    <source>
        <dbReference type="ARBA" id="ARBA00022741"/>
    </source>
</evidence>
<dbReference type="InterPro" id="IPR003142">
    <property type="entry name" value="BPL_C"/>
</dbReference>
<comment type="function">
    <text evidence="5">Acts both as a biotin--[acetyl-CoA-carboxylase] ligase and a repressor.</text>
</comment>
<dbReference type="Gene3D" id="1.10.10.10">
    <property type="entry name" value="Winged helix-like DNA-binding domain superfamily/Winged helix DNA-binding domain"/>
    <property type="match status" value="1"/>
</dbReference>
<dbReference type="PANTHER" id="PTHR12835:SF5">
    <property type="entry name" value="BIOTIN--PROTEIN LIGASE"/>
    <property type="match status" value="1"/>
</dbReference>
<evidence type="ECO:0000256" key="5">
    <source>
        <dbReference type="HAMAP-Rule" id="MF_00978"/>
    </source>
</evidence>
<dbReference type="InterPro" id="IPR004143">
    <property type="entry name" value="BPL_LPL_catalytic"/>
</dbReference>
<dbReference type="EMBL" id="CP042243">
    <property type="protein sequence ID" value="QEK11107.1"/>
    <property type="molecule type" value="Genomic_DNA"/>
</dbReference>
<dbReference type="Pfam" id="PF03099">
    <property type="entry name" value="BPL_LplA_LipB"/>
    <property type="match status" value="1"/>
</dbReference>
<dbReference type="CDD" id="cd16442">
    <property type="entry name" value="BPL"/>
    <property type="match status" value="1"/>
</dbReference>
<dbReference type="GO" id="GO:0005737">
    <property type="term" value="C:cytoplasm"/>
    <property type="evidence" value="ECO:0007669"/>
    <property type="project" value="TreeGrafter"/>
</dbReference>
<reference evidence="7 8" key="1">
    <citation type="submission" date="2019-07" db="EMBL/GenBank/DDBJ databases">
        <title>Complete genome of Crassaminicella thermophila SY095.</title>
        <authorList>
            <person name="Li X."/>
        </authorList>
    </citation>
    <scope>NUCLEOTIDE SEQUENCE [LARGE SCALE GENOMIC DNA]</scope>
    <source>
        <strain evidence="7 8">SY095</strain>
    </source>
</reference>
<keyword evidence="3 5" id="KW-0067">ATP-binding</keyword>
<dbReference type="PANTHER" id="PTHR12835">
    <property type="entry name" value="BIOTIN PROTEIN LIGASE"/>
    <property type="match status" value="1"/>
</dbReference>
<keyword evidence="5" id="KW-0678">Repressor</keyword>
<proteinExistence type="inferred from homology"/>
<evidence type="ECO:0000259" key="6">
    <source>
        <dbReference type="PROSITE" id="PS51733"/>
    </source>
</evidence>
<dbReference type="NCBIfam" id="TIGR00121">
    <property type="entry name" value="birA_ligase"/>
    <property type="match status" value="1"/>
</dbReference>
<feature type="binding site" evidence="5">
    <location>
        <begin position="90"/>
        <end position="92"/>
    </location>
    <ligand>
        <name>biotin</name>
        <dbReference type="ChEBI" id="CHEBI:57586"/>
    </ligand>
</feature>
<dbReference type="GO" id="GO:0006355">
    <property type="term" value="P:regulation of DNA-templated transcription"/>
    <property type="evidence" value="ECO:0007669"/>
    <property type="project" value="UniProtKB-UniRule"/>
</dbReference>
<dbReference type="RefSeq" id="WP_148808182.1">
    <property type="nucleotide sequence ID" value="NZ_CP042243.1"/>
</dbReference>
<dbReference type="GO" id="GO:0005524">
    <property type="term" value="F:ATP binding"/>
    <property type="evidence" value="ECO:0007669"/>
    <property type="project" value="UniProtKB-UniRule"/>
</dbReference>
<dbReference type="Gene3D" id="2.30.30.100">
    <property type="match status" value="1"/>
</dbReference>
<name>A0A5C0SAY6_CRATE</name>
<dbReference type="GO" id="GO:0009249">
    <property type="term" value="P:protein lipoylation"/>
    <property type="evidence" value="ECO:0007669"/>
    <property type="project" value="UniProtKB-ARBA"/>
</dbReference>
<organism evidence="7 8">
    <name type="scientific">Crassaminicella thermophila</name>
    <dbReference type="NCBI Taxonomy" id="2599308"/>
    <lineage>
        <taxon>Bacteria</taxon>
        <taxon>Bacillati</taxon>
        <taxon>Bacillota</taxon>
        <taxon>Clostridia</taxon>
        <taxon>Eubacteriales</taxon>
        <taxon>Clostridiaceae</taxon>
        <taxon>Crassaminicella</taxon>
    </lineage>
</organism>
<keyword evidence="1 5" id="KW-0436">Ligase</keyword>
<evidence type="ECO:0000256" key="3">
    <source>
        <dbReference type="ARBA" id="ARBA00022840"/>
    </source>
</evidence>
<keyword evidence="5" id="KW-0805">Transcription regulation</keyword>
<feature type="binding site" evidence="5">
    <location>
        <position position="114"/>
    </location>
    <ligand>
        <name>biotin</name>
        <dbReference type="ChEBI" id="CHEBI:57586"/>
    </ligand>
</feature>
<dbReference type="InterPro" id="IPR004408">
    <property type="entry name" value="Biotin_CoA_COase_ligase"/>
</dbReference>
<dbReference type="InterPro" id="IPR045864">
    <property type="entry name" value="aa-tRNA-synth_II/BPL/LPL"/>
</dbReference>
<keyword evidence="4 5" id="KW-0092">Biotin</keyword>
<comment type="catalytic activity">
    <reaction evidence="5">
        <text>biotin + L-lysyl-[protein] + ATP = N(6)-biotinyl-L-lysyl-[protein] + AMP + diphosphate + H(+)</text>
        <dbReference type="Rhea" id="RHEA:11756"/>
        <dbReference type="Rhea" id="RHEA-COMP:9752"/>
        <dbReference type="Rhea" id="RHEA-COMP:10505"/>
        <dbReference type="ChEBI" id="CHEBI:15378"/>
        <dbReference type="ChEBI" id="CHEBI:29969"/>
        <dbReference type="ChEBI" id="CHEBI:30616"/>
        <dbReference type="ChEBI" id="CHEBI:33019"/>
        <dbReference type="ChEBI" id="CHEBI:57586"/>
        <dbReference type="ChEBI" id="CHEBI:83144"/>
        <dbReference type="ChEBI" id="CHEBI:456215"/>
        <dbReference type="EC" id="6.3.4.15"/>
    </reaction>
</comment>
<dbReference type="Gene3D" id="3.30.930.10">
    <property type="entry name" value="Bira Bifunctional Protein, Domain 2"/>
    <property type="match status" value="1"/>
</dbReference>
<dbReference type="EC" id="6.3.4.15" evidence="5"/>
<dbReference type="InterPro" id="IPR030855">
    <property type="entry name" value="Bifunct_BirA"/>
</dbReference>
<dbReference type="GO" id="GO:0004077">
    <property type="term" value="F:biotin--[biotin carboxyl-carrier protein] ligase activity"/>
    <property type="evidence" value="ECO:0007669"/>
    <property type="project" value="UniProtKB-UniRule"/>
</dbReference>
<dbReference type="KEGG" id="crs:FQB35_01290"/>
<dbReference type="Pfam" id="PF08279">
    <property type="entry name" value="HTH_11"/>
    <property type="match status" value="1"/>
</dbReference>
<evidence type="ECO:0000256" key="1">
    <source>
        <dbReference type="ARBA" id="ARBA00022598"/>
    </source>
</evidence>
<dbReference type="Pfam" id="PF02237">
    <property type="entry name" value="BPL_C"/>
    <property type="match status" value="1"/>
</dbReference>
<keyword evidence="5" id="KW-0238">DNA-binding</keyword>